<evidence type="ECO:0000313" key="2">
    <source>
        <dbReference type="EMBL" id="CAG7822776.1"/>
    </source>
</evidence>
<sequence length="114" mass="12953">MYFYLFILPLLLGSSGVEVTPEENFILNDTEHFLIKAVSTEEMTEAFFESSVRNAMEYDSDPGDYAGLGNVRHKNVQFVMYTRENTDMANGTEIYIGLKDHLLTHGYNLSALTK</sequence>
<keyword evidence="1" id="KW-0732">Signal</keyword>
<feature type="chain" id="PRO_5035266603" evidence="1">
    <location>
        <begin position="17"/>
        <end position="114"/>
    </location>
</feature>
<organism evidence="2 3">
    <name type="scientific">Allacma fusca</name>
    <dbReference type="NCBI Taxonomy" id="39272"/>
    <lineage>
        <taxon>Eukaryota</taxon>
        <taxon>Metazoa</taxon>
        <taxon>Ecdysozoa</taxon>
        <taxon>Arthropoda</taxon>
        <taxon>Hexapoda</taxon>
        <taxon>Collembola</taxon>
        <taxon>Symphypleona</taxon>
        <taxon>Sminthuridae</taxon>
        <taxon>Allacma</taxon>
    </lineage>
</organism>
<feature type="signal peptide" evidence="1">
    <location>
        <begin position="1"/>
        <end position="16"/>
    </location>
</feature>
<keyword evidence="3" id="KW-1185">Reference proteome</keyword>
<evidence type="ECO:0000256" key="1">
    <source>
        <dbReference type="SAM" id="SignalP"/>
    </source>
</evidence>
<dbReference type="Proteomes" id="UP000708208">
    <property type="component" value="Unassembled WGS sequence"/>
</dbReference>
<accession>A0A8J2PPS6</accession>
<proteinExistence type="predicted"/>
<name>A0A8J2PPS6_9HEXA</name>
<dbReference type="EMBL" id="CAJVCH010527413">
    <property type="protein sequence ID" value="CAG7822776.1"/>
    <property type="molecule type" value="Genomic_DNA"/>
</dbReference>
<comment type="caution">
    <text evidence="2">The sequence shown here is derived from an EMBL/GenBank/DDBJ whole genome shotgun (WGS) entry which is preliminary data.</text>
</comment>
<dbReference type="AlphaFoldDB" id="A0A8J2PPS6"/>
<feature type="non-terminal residue" evidence="2">
    <location>
        <position position="1"/>
    </location>
</feature>
<evidence type="ECO:0000313" key="3">
    <source>
        <dbReference type="Proteomes" id="UP000708208"/>
    </source>
</evidence>
<reference evidence="2" key="1">
    <citation type="submission" date="2021-06" db="EMBL/GenBank/DDBJ databases">
        <authorList>
            <person name="Hodson N. C."/>
            <person name="Mongue J. A."/>
            <person name="Jaron S. K."/>
        </authorList>
    </citation>
    <scope>NUCLEOTIDE SEQUENCE</scope>
</reference>
<gene>
    <name evidence="2" type="ORF">AFUS01_LOCUS33029</name>
</gene>
<protein>
    <submittedName>
        <fullName evidence="2">Uncharacterized protein</fullName>
    </submittedName>
</protein>